<dbReference type="Pfam" id="PF13304">
    <property type="entry name" value="AAA_21"/>
    <property type="match status" value="1"/>
</dbReference>
<dbReference type="PANTHER" id="PTHR43850">
    <property type="entry name" value="ABC TRANSPORTER ATP-BINDING PROTEIN MA_4021-RELATED"/>
    <property type="match status" value="1"/>
</dbReference>
<accession>A0A7W8K0L7</accession>
<dbReference type="PANTHER" id="PTHR43850:SF2">
    <property type="entry name" value="ABC TRANSPORTER ATP-BINDING PROTEIN MA_4021-RELATED"/>
    <property type="match status" value="1"/>
</dbReference>
<dbReference type="InterPro" id="IPR003959">
    <property type="entry name" value="ATPase_AAA_core"/>
</dbReference>
<dbReference type="Gene3D" id="3.40.50.300">
    <property type="entry name" value="P-loop containing nucleotide triphosphate hydrolases"/>
    <property type="match status" value="2"/>
</dbReference>
<dbReference type="Proteomes" id="UP000552709">
    <property type="component" value="Unassembled WGS sequence"/>
</dbReference>
<evidence type="ECO:0000313" key="2">
    <source>
        <dbReference type="EMBL" id="MBB5366308.1"/>
    </source>
</evidence>
<reference evidence="2 3" key="1">
    <citation type="submission" date="2020-08" db="EMBL/GenBank/DDBJ databases">
        <title>Genomic Encyclopedia of Type Strains, Phase IV (KMG-IV): sequencing the most valuable type-strain genomes for metagenomic binning, comparative biology and taxonomic classification.</title>
        <authorList>
            <person name="Goeker M."/>
        </authorList>
    </citation>
    <scope>NUCLEOTIDE SEQUENCE [LARGE SCALE GENOMIC DNA]</scope>
    <source>
        <strain evidence="2 3">DSM 27939</strain>
    </source>
</reference>
<dbReference type="InterPro" id="IPR054787">
    <property type="entry name" value="TrlF_ATPase"/>
</dbReference>
<dbReference type="GO" id="GO:0016887">
    <property type="term" value="F:ATP hydrolysis activity"/>
    <property type="evidence" value="ECO:0007669"/>
    <property type="project" value="InterPro"/>
</dbReference>
<organism evidence="2 3">
    <name type="scientific">Deinococcus humi</name>
    <dbReference type="NCBI Taxonomy" id="662880"/>
    <lineage>
        <taxon>Bacteria</taxon>
        <taxon>Thermotogati</taxon>
        <taxon>Deinococcota</taxon>
        <taxon>Deinococci</taxon>
        <taxon>Deinococcales</taxon>
        <taxon>Deinococcaceae</taxon>
        <taxon>Deinococcus</taxon>
    </lineage>
</organism>
<gene>
    <name evidence="2" type="ORF">HNQ08_005437</name>
</gene>
<dbReference type="AlphaFoldDB" id="A0A7W8K0L7"/>
<proteinExistence type="predicted"/>
<evidence type="ECO:0000259" key="1">
    <source>
        <dbReference type="Pfam" id="PF13304"/>
    </source>
</evidence>
<dbReference type="EMBL" id="JACHFL010000035">
    <property type="protein sequence ID" value="MBB5366308.1"/>
    <property type="molecule type" value="Genomic_DNA"/>
</dbReference>
<dbReference type="RefSeq" id="WP_184138233.1">
    <property type="nucleotide sequence ID" value="NZ_JACHFL010000035.1"/>
</dbReference>
<feature type="domain" description="ATPase AAA-type core" evidence="1">
    <location>
        <begin position="802"/>
        <end position="868"/>
    </location>
</feature>
<dbReference type="NCBIfam" id="NF045780">
    <property type="entry name" value="TrlF_fam_ATP"/>
    <property type="match status" value="1"/>
</dbReference>
<evidence type="ECO:0000313" key="3">
    <source>
        <dbReference type="Proteomes" id="UP000552709"/>
    </source>
</evidence>
<dbReference type="InterPro" id="IPR027417">
    <property type="entry name" value="P-loop_NTPase"/>
</dbReference>
<protein>
    <submittedName>
        <fullName evidence="2">ABC-type cobalamin/Fe3+-siderophores transport system ATPase subunit</fullName>
    </submittedName>
</protein>
<keyword evidence="3" id="KW-1185">Reference proteome</keyword>
<comment type="caution">
    <text evidence="2">The sequence shown here is derived from an EMBL/GenBank/DDBJ whole genome shotgun (WGS) entry which is preliminary data.</text>
</comment>
<sequence length="923" mass="105620">MKSEWLRWDLHVHSPESFEHQFSFNDPQEAESYGNDIFAKYLDVLEERIEVECVGITDYFSIDGYRKVYEARKAGRLQNFKLVLPNIEFRLTNILEIGPDRKPKKINFHVIFSDEIDPDTIENEFLSSLNFLDDRNSKHSLRRDNLTKFGLKMQGIQKEFKQKTPYAAGCICASIDLNDIVTLLREKDSIFQGRYLLVLAAENVSKITWGSQGDVTRRQLMSHADAIFTGSSSDRDFLLGKKGENFQTEFGKIWPVLHGSDAHDFVSLFNPDLNRYCWIKAQPTFEGLKQIIYEPEDRVCISEEQPRFAQYSFAIDKFSISQSNLGENISIKKTDLDLSRGLVAVIGGKGTGKTALLDLLAHSFNSRLASELPEGERLSSFVARNTKGKSIPDLTTAIEFADQSKFSKNMRDNNTHRASITYLSQGKIDEFSNDSNKLQIQIRRIIFDKIRYTNRDLTDEYESIQSEINSTVKTINDTFADLKSIYFELAQSDLKFIDNSMIDKAASIRSIELEIQDLLQRTEESKGIYDEILKRQNVFSNLIQKYRSIRSNLNSLKKKLQSSIGIVRDTESLNNNLSELGIGSGIAILNIDEVNKNIIDIDVYIMELIHRNEEDLRSVQQEVEAMSVDKDKIESLQQRKGIELISLQDLKVQRESYIANIESTDEKRIYQYENIARLLNLQQNLRDCYSRIISAYAENLPEILRNIEFSAEVQIEFDKWAEDIDGLFDSRKGVTLENIQSNLELMKAEYINPSVVNIQNIYQNIIDNAKSLKKGRSIQDIEAKLYELPIGISTGISYSGIDMDSLSMGQRGTVLLSIYLADGDNTLVIDQPEENLDNKYIYNVLVEAIKRAKLNRQIIIATHNANLVINTDAEQIVIADFKNNEIFYQSGTIEDSIIRKEIALILEGGEEAFNKREVRYSAK</sequence>
<dbReference type="SUPFAM" id="SSF52540">
    <property type="entry name" value="P-loop containing nucleoside triphosphate hydrolases"/>
    <property type="match status" value="1"/>
</dbReference>
<dbReference type="GO" id="GO:0005524">
    <property type="term" value="F:ATP binding"/>
    <property type="evidence" value="ECO:0007669"/>
    <property type="project" value="InterPro"/>
</dbReference>
<name>A0A7W8K0L7_9DEIO</name>